<dbReference type="AlphaFoldDB" id="A0A4Y7KEC4"/>
<dbReference type="Gene3D" id="1.25.40.10">
    <property type="entry name" value="Tetratricopeptide repeat domain"/>
    <property type="match status" value="1"/>
</dbReference>
<feature type="domain" description="Serine/threonine-protein kinase BSK1-like TPR repeats" evidence="2">
    <location>
        <begin position="15"/>
        <end position="89"/>
    </location>
</feature>
<dbReference type="InterPro" id="IPR011990">
    <property type="entry name" value="TPR-like_helical_dom_sf"/>
</dbReference>
<evidence type="ECO:0000313" key="4">
    <source>
        <dbReference type="Proteomes" id="UP000316621"/>
    </source>
</evidence>
<accession>A0A4Y7KEC4</accession>
<feature type="repeat" description="TPR" evidence="1">
    <location>
        <begin position="85"/>
        <end position="118"/>
    </location>
</feature>
<keyword evidence="1" id="KW-0802">TPR repeat</keyword>
<dbReference type="Pfam" id="PF25575">
    <property type="entry name" value="TPR_BSK1_C"/>
    <property type="match status" value="1"/>
</dbReference>
<dbReference type="PANTHER" id="PTHR46224:SF6">
    <property type="entry name" value="ANKYRIN REPEAT FAMILY PROTEIN"/>
    <property type="match status" value="1"/>
</dbReference>
<name>A0A4Y7KEC4_PAPSO</name>
<dbReference type="SUPFAM" id="SSF48452">
    <property type="entry name" value="TPR-like"/>
    <property type="match status" value="1"/>
</dbReference>
<reference evidence="3 4" key="1">
    <citation type="journal article" date="2018" name="Science">
        <title>The opium poppy genome and morphinan production.</title>
        <authorList>
            <person name="Guo L."/>
            <person name="Winzer T."/>
            <person name="Yang X."/>
            <person name="Li Y."/>
            <person name="Ning Z."/>
            <person name="He Z."/>
            <person name="Teodor R."/>
            <person name="Lu Y."/>
            <person name="Bowser T.A."/>
            <person name="Graham I.A."/>
            <person name="Ye K."/>
        </authorList>
    </citation>
    <scope>NUCLEOTIDE SEQUENCE [LARGE SCALE GENOMIC DNA]</scope>
    <source>
        <strain evidence="4">cv. HN1</strain>
        <tissue evidence="3">Leaves</tissue>
    </source>
</reference>
<dbReference type="PANTHER" id="PTHR46224">
    <property type="entry name" value="ANKYRIN REPEAT FAMILY PROTEIN"/>
    <property type="match status" value="1"/>
</dbReference>
<keyword evidence="4" id="KW-1185">Reference proteome</keyword>
<dbReference type="InterPro" id="IPR019734">
    <property type="entry name" value="TPR_rpt"/>
</dbReference>
<sequence>MCHVIIKSVEPEGFEKFLQGKRNGAKAFQDEQYVWAAYWYSQALEVAPTDATLISNRSACYACLQQGSEALMDATECISLRPDWPKAHYRAGVALSVLKRYGEAADAFFKGLTLDPRNKELADAFRFNFICIN</sequence>
<proteinExistence type="predicted"/>
<dbReference type="OMA" id="MDATECI"/>
<dbReference type="InterPro" id="IPR051616">
    <property type="entry name" value="Cul2-RING_E3_ligase_SR"/>
</dbReference>
<gene>
    <name evidence="3" type="ORF">C5167_034381</name>
</gene>
<dbReference type="STRING" id="3469.A0A4Y7KEC4"/>
<protein>
    <recommendedName>
        <fullName evidence="2">Serine/threonine-protein kinase BSK1-like TPR repeats domain-containing protein</fullName>
    </recommendedName>
</protein>
<dbReference type="InterPro" id="IPR058209">
    <property type="entry name" value="TPR_BSK1_C"/>
</dbReference>
<organism evidence="3 4">
    <name type="scientific">Papaver somniferum</name>
    <name type="common">Opium poppy</name>
    <dbReference type="NCBI Taxonomy" id="3469"/>
    <lineage>
        <taxon>Eukaryota</taxon>
        <taxon>Viridiplantae</taxon>
        <taxon>Streptophyta</taxon>
        <taxon>Embryophyta</taxon>
        <taxon>Tracheophyta</taxon>
        <taxon>Spermatophyta</taxon>
        <taxon>Magnoliopsida</taxon>
        <taxon>Ranunculales</taxon>
        <taxon>Papaveraceae</taxon>
        <taxon>Papaveroideae</taxon>
        <taxon>Papaver</taxon>
    </lineage>
</organism>
<dbReference type="SMART" id="SM00028">
    <property type="entry name" value="TPR"/>
    <property type="match status" value="3"/>
</dbReference>
<dbReference type="PROSITE" id="PS50005">
    <property type="entry name" value="TPR"/>
    <property type="match status" value="1"/>
</dbReference>
<evidence type="ECO:0000313" key="3">
    <source>
        <dbReference type="EMBL" id="RZC71196.1"/>
    </source>
</evidence>
<dbReference type="EMBL" id="CM010721">
    <property type="protein sequence ID" value="RZC71196.1"/>
    <property type="molecule type" value="Genomic_DNA"/>
</dbReference>
<evidence type="ECO:0000259" key="2">
    <source>
        <dbReference type="Pfam" id="PF25575"/>
    </source>
</evidence>
<dbReference type="Proteomes" id="UP000316621">
    <property type="component" value="Chromosome 7"/>
</dbReference>
<dbReference type="Gramene" id="RZC71196">
    <property type="protein sequence ID" value="RZC71196"/>
    <property type="gene ID" value="C5167_034381"/>
</dbReference>
<evidence type="ECO:0000256" key="1">
    <source>
        <dbReference type="PROSITE-ProRule" id="PRU00339"/>
    </source>
</evidence>